<dbReference type="GO" id="GO:0004113">
    <property type="term" value="F:2',3'-cyclic-nucleotide 3'-phosphodiesterase activity"/>
    <property type="evidence" value="ECO:0007669"/>
    <property type="project" value="TreeGrafter"/>
</dbReference>
<keyword evidence="3" id="KW-0378">Hydrolase</keyword>
<dbReference type="InterPro" id="IPR029052">
    <property type="entry name" value="Metallo-depent_PP-like"/>
</dbReference>
<feature type="binding site" evidence="7">
    <location>
        <position position="178"/>
    </location>
    <ligand>
        <name>Fe cation</name>
        <dbReference type="ChEBI" id="CHEBI:24875"/>
        <label>1</label>
    </ligand>
</feature>
<keyword evidence="4" id="KW-0408">Iron</keyword>
<dbReference type="RefSeq" id="WP_184191831.1">
    <property type="nucleotide sequence ID" value="NZ_JACHGW010000001.1"/>
</dbReference>
<comment type="caution">
    <text evidence="8">The sequence shown here is derived from an EMBL/GenBank/DDBJ whole genome shotgun (WGS) entry which is preliminary data.</text>
</comment>
<keyword evidence="2 7" id="KW-0479">Metal-binding</keyword>
<dbReference type="NCBIfam" id="TIGR00282">
    <property type="entry name" value="TIGR00282 family metallophosphoesterase"/>
    <property type="match status" value="1"/>
</dbReference>
<feature type="binding site" evidence="7">
    <location>
        <position position="39"/>
    </location>
    <ligand>
        <name>Fe cation</name>
        <dbReference type="ChEBI" id="CHEBI:24875"/>
        <label>1</label>
    </ligand>
</feature>
<dbReference type="EMBL" id="JACHGW010000001">
    <property type="protein sequence ID" value="MBB6048335.1"/>
    <property type="molecule type" value="Genomic_DNA"/>
</dbReference>
<feature type="binding site" evidence="7">
    <location>
        <position position="151"/>
    </location>
    <ligand>
        <name>Fe cation</name>
        <dbReference type="ChEBI" id="CHEBI:24875"/>
        <label>2</label>
    </ligand>
</feature>
<evidence type="ECO:0008006" key="10">
    <source>
        <dbReference type="Google" id="ProtNLM"/>
    </source>
</evidence>
<evidence type="ECO:0000256" key="2">
    <source>
        <dbReference type="ARBA" id="ARBA00022723"/>
    </source>
</evidence>
<evidence type="ECO:0000256" key="6">
    <source>
        <dbReference type="PIRSR" id="PIRSR004789-50"/>
    </source>
</evidence>
<sequence>MRILFIGDIVGKPGREAVASLLPGLKEELAPELVIVNAENAAAGRGVTRAIVRALFASGVDVITTGNHVWARTEELGLLDDEPRVLRPGNYPPGSPGRGWGVFRTTRGNLIAVVNLIGRALMEPVDDPFRAIDDILAATALQTPLCFVDFHAETTSEKVAFGWHCAGRVSAVVGTHTHVQTADERILPGGTAYITDTGMCGPEDSVIGMEVEAALARFRTQLPHHLKVAEGVATLCGVVIDLDDQTGKAHSIQRLRRSEELYPREPQEKL</sequence>
<dbReference type="AlphaFoldDB" id="A0A7W9SKL4"/>
<dbReference type="InterPro" id="IPR005235">
    <property type="entry name" value="YmdB-like"/>
</dbReference>
<dbReference type="CDD" id="cd07382">
    <property type="entry name" value="MPP_DR1281"/>
    <property type="match status" value="1"/>
</dbReference>
<dbReference type="PIRSF" id="PIRSF004789">
    <property type="entry name" value="DR1281"/>
    <property type="match status" value="1"/>
</dbReference>
<dbReference type="Gene3D" id="3.60.21.10">
    <property type="match status" value="1"/>
</dbReference>
<evidence type="ECO:0000313" key="8">
    <source>
        <dbReference type="EMBL" id="MBB6048335.1"/>
    </source>
</evidence>
<dbReference type="Pfam" id="PF13277">
    <property type="entry name" value="YmdB"/>
    <property type="match status" value="1"/>
</dbReference>
<keyword evidence="9" id="KW-1185">Reference proteome</keyword>
<dbReference type="GO" id="GO:0046872">
    <property type="term" value="F:metal ion binding"/>
    <property type="evidence" value="ECO:0007669"/>
    <property type="project" value="UniProtKB-KW"/>
</dbReference>
<dbReference type="PANTHER" id="PTHR36303:SF1">
    <property type="entry name" value="2',3'-CYCLIC-NUCLEOTIDE 2'-PHOSPHODIESTERASE"/>
    <property type="match status" value="1"/>
</dbReference>
<feature type="active site" description="Proton donor" evidence="6">
    <location>
        <position position="68"/>
    </location>
</feature>
<dbReference type="Proteomes" id="UP000520814">
    <property type="component" value="Unassembled WGS sequence"/>
</dbReference>
<organism evidence="8 9">
    <name type="scientific">Armatimonas rosea</name>
    <dbReference type="NCBI Taxonomy" id="685828"/>
    <lineage>
        <taxon>Bacteria</taxon>
        <taxon>Bacillati</taxon>
        <taxon>Armatimonadota</taxon>
        <taxon>Armatimonadia</taxon>
        <taxon>Armatimonadales</taxon>
        <taxon>Armatimonadaceae</taxon>
        <taxon>Armatimonas</taxon>
    </lineage>
</organism>
<evidence type="ECO:0000256" key="1">
    <source>
        <dbReference type="ARBA" id="ARBA00001965"/>
    </source>
</evidence>
<name>A0A7W9SKL4_ARMRO</name>
<reference evidence="8 9" key="1">
    <citation type="submission" date="2020-08" db="EMBL/GenBank/DDBJ databases">
        <title>Genomic Encyclopedia of Type Strains, Phase IV (KMG-IV): sequencing the most valuable type-strain genomes for metagenomic binning, comparative biology and taxonomic classification.</title>
        <authorList>
            <person name="Goeker M."/>
        </authorList>
    </citation>
    <scope>NUCLEOTIDE SEQUENCE [LARGE SCALE GENOMIC DNA]</scope>
    <source>
        <strain evidence="8 9">DSM 23562</strain>
    </source>
</reference>
<evidence type="ECO:0000256" key="3">
    <source>
        <dbReference type="ARBA" id="ARBA00022801"/>
    </source>
</evidence>
<comment type="similarity">
    <text evidence="5">Belongs to the YmdB-like family.</text>
</comment>
<dbReference type="FunFam" id="3.60.21.10:FF:000016">
    <property type="entry name" value="Putative metallophosphoesterase"/>
    <property type="match status" value="1"/>
</dbReference>
<feature type="binding site" evidence="7">
    <location>
        <position position="8"/>
    </location>
    <ligand>
        <name>Fe cation</name>
        <dbReference type="ChEBI" id="CHEBI:24875"/>
        <label>1</label>
    </ligand>
</feature>
<feature type="binding site" evidence="7">
    <location>
        <position position="40"/>
    </location>
    <ligand>
        <name>Fe cation</name>
        <dbReference type="ChEBI" id="CHEBI:24875"/>
        <label>1</label>
    </ligand>
</feature>
<accession>A0A7W9SKL4</accession>
<feature type="binding site" evidence="7">
    <location>
        <position position="67"/>
    </location>
    <ligand>
        <name>Fe cation</name>
        <dbReference type="ChEBI" id="CHEBI:24875"/>
        <label>2</label>
    </ligand>
</feature>
<evidence type="ECO:0000256" key="7">
    <source>
        <dbReference type="PIRSR" id="PIRSR004789-51"/>
    </source>
</evidence>
<proteinExistence type="inferred from homology"/>
<dbReference type="PANTHER" id="PTHR36303">
    <property type="entry name" value="2',3'-CYCLIC-NUCLEOTIDE 2'-PHOSPHODIESTERASE"/>
    <property type="match status" value="1"/>
</dbReference>
<feature type="binding site" evidence="7">
    <location>
        <position position="39"/>
    </location>
    <ligand>
        <name>Fe cation</name>
        <dbReference type="ChEBI" id="CHEBI:24875"/>
        <label>2</label>
    </ligand>
</feature>
<dbReference type="SUPFAM" id="SSF56300">
    <property type="entry name" value="Metallo-dependent phosphatases"/>
    <property type="match status" value="1"/>
</dbReference>
<feature type="binding site" evidence="7">
    <location>
        <position position="176"/>
    </location>
    <ligand>
        <name>Fe cation</name>
        <dbReference type="ChEBI" id="CHEBI:24875"/>
        <label>2</label>
    </ligand>
</feature>
<evidence type="ECO:0000313" key="9">
    <source>
        <dbReference type="Proteomes" id="UP000520814"/>
    </source>
</evidence>
<evidence type="ECO:0000256" key="5">
    <source>
        <dbReference type="ARBA" id="ARBA00061401"/>
    </source>
</evidence>
<gene>
    <name evidence="8" type="ORF">HNQ39_000097</name>
</gene>
<evidence type="ECO:0000256" key="4">
    <source>
        <dbReference type="ARBA" id="ARBA00023004"/>
    </source>
</evidence>
<comment type="cofactor">
    <cofactor evidence="1">
        <name>Fe(3+)</name>
        <dbReference type="ChEBI" id="CHEBI:29034"/>
    </cofactor>
</comment>
<protein>
    <recommendedName>
        <fullName evidence="10">TIGR00282 family metallophosphoesterase</fullName>
    </recommendedName>
</protein>